<dbReference type="EMBL" id="HBUE01194140">
    <property type="protein sequence ID" value="CAG6526747.1"/>
    <property type="molecule type" value="Transcribed_RNA"/>
</dbReference>
<dbReference type="AlphaFoldDB" id="A0A8D8MDE9"/>
<dbReference type="EMBL" id="HBUE01194139">
    <property type="protein sequence ID" value="CAG6526745.1"/>
    <property type="molecule type" value="Transcribed_RNA"/>
</dbReference>
<organism evidence="2">
    <name type="scientific">Culex pipiens</name>
    <name type="common">House mosquito</name>
    <dbReference type="NCBI Taxonomy" id="7175"/>
    <lineage>
        <taxon>Eukaryota</taxon>
        <taxon>Metazoa</taxon>
        <taxon>Ecdysozoa</taxon>
        <taxon>Arthropoda</taxon>
        <taxon>Hexapoda</taxon>
        <taxon>Insecta</taxon>
        <taxon>Pterygota</taxon>
        <taxon>Neoptera</taxon>
        <taxon>Endopterygota</taxon>
        <taxon>Diptera</taxon>
        <taxon>Nematocera</taxon>
        <taxon>Culicoidea</taxon>
        <taxon>Culicidae</taxon>
        <taxon>Culicinae</taxon>
        <taxon>Culicini</taxon>
        <taxon>Culex</taxon>
        <taxon>Culex</taxon>
    </lineage>
</organism>
<dbReference type="EMBL" id="HBUE01300114">
    <property type="protein sequence ID" value="CAG6578463.1"/>
    <property type="molecule type" value="Transcribed_RNA"/>
</dbReference>
<proteinExistence type="predicted"/>
<name>A0A8D8MDE9_CULPI</name>
<feature type="region of interest" description="Disordered" evidence="1">
    <location>
        <begin position="1"/>
        <end position="42"/>
    </location>
</feature>
<dbReference type="EMBL" id="HBUE01051095">
    <property type="protein sequence ID" value="CAG6464458.1"/>
    <property type="molecule type" value="Transcribed_RNA"/>
</dbReference>
<dbReference type="EMBL" id="HBUE01051092">
    <property type="protein sequence ID" value="CAG6464452.1"/>
    <property type="molecule type" value="Transcribed_RNA"/>
</dbReference>
<dbReference type="EMBL" id="HBUE01051093">
    <property type="protein sequence ID" value="CAG6464454.1"/>
    <property type="molecule type" value="Transcribed_RNA"/>
</dbReference>
<accession>A0A8D8MDE9</accession>
<evidence type="ECO:0000256" key="1">
    <source>
        <dbReference type="SAM" id="MobiDB-lite"/>
    </source>
</evidence>
<dbReference type="EMBL" id="HBUE01051094">
    <property type="protein sequence ID" value="CAG6464456.1"/>
    <property type="molecule type" value="Transcribed_RNA"/>
</dbReference>
<dbReference type="EMBL" id="HBUE01300113">
    <property type="protein sequence ID" value="CAG6578461.1"/>
    <property type="molecule type" value="Transcribed_RNA"/>
</dbReference>
<sequence>MGRRVRPTGNPPPDRGPSQHRQQSEPSRVPYGDGGSARWNRRLPAGPAVRTAGGAWHQARSRGLYLLLGAGRQSVQLWRLEHDDRLLRGNSSGPLSNLAAAGHLPEGPAGATDLNIFRTDLLLRHQRDREAVYRGARLRAGLHLVSAGVRDGSSFK</sequence>
<reference evidence="2" key="1">
    <citation type="submission" date="2021-05" db="EMBL/GenBank/DDBJ databases">
        <authorList>
            <person name="Alioto T."/>
            <person name="Alioto T."/>
            <person name="Gomez Garrido J."/>
        </authorList>
    </citation>
    <scope>NUCLEOTIDE SEQUENCE</scope>
</reference>
<evidence type="ECO:0000313" key="2">
    <source>
        <dbReference type="EMBL" id="CAG6526747.1"/>
    </source>
</evidence>
<protein>
    <submittedName>
        <fullName evidence="2">(northern house mosquito) hypothetical protein</fullName>
    </submittedName>
</protein>